<accession>A0AA40JQ97</accession>
<dbReference type="AlphaFoldDB" id="A0AA40JQ97"/>
<name>A0AA40JQ97_STAAU</name>
<proteinExistence type="predicted"/>
<evidence type="ECO:0000313" key="2">
    <source>
        <dbReference type="Proteomes" id="UP000032274"/>
    </source>
</evidence>
<reference evidence="1 2" key="1">
    <citation type="submission" date="2015-01" db="EMBL/GenBank/DDBJ databases">
        <title>Characterization of Swiss Staphylococcus aureus strains involved in food poisoning.</title>
        <authorList>
            <person name="Crovadore J."/>
            <person name="Chablais R."/>
            <person name="Tonacini J."/>
            <person name="Schnyder B."/>
            <person name="Lefort F."/>
        </authorList>
    </citation>
    <scope>NUCLEOTIDE SEQUENCE [LARGE SCALE GENOMIC DNA]</scope>
    <source>
        <strain evidence="1 2">SA-120</strain>
    </source>
</reference>
<gene>
    <name evidence="1" type="ORF">QU38_01745</name>
</gene>
<sequence length="61" mass="5696">MTAELARENGDVTAVWERLKETGLQITEWRGGGGGGGGAAAAGGGGLGLDVARGGGGVGGG</sequence>
<comment type="caution">
    <text evidence="1">The sequence shown here is derived from an EMBL/GenBank/DDBJ whole genome shotgun (WGS) entry which is preliminary data.</text>
</comment>
<dbReference type="Proteomes" id="UP000032274">
    <property type="component" value="Unassembled WGS sequence"/>
</dbReference>
<evidence type="ECO:0000313" key="1">
    <source>
        <dbReference type="EMBL" id="KIU01417.1"/>
    </source>
</evidence>
<protein>
    <submittedName>
        <fullName evidence="1">Uncharacterized protein</fullName>
    </submittedName>
</protein>
<feature type="non-terminal residue" evidence="1">
    <location>
        <position position="61"/>
    </location>
</feature>
<organism evidence="1 2">
    <name type="scientific">Staphylococcus aureus</name>
    <dbReference type="NCBI Taxonomy" id="1280"/>
    <lineage>
        <taxon>Bacteria</taxon>
        <taxon>Bacillati</taxon>
        <taxon>Bacillota</taxon>
        <taxon>Bacilli</taxon>
        <taxon>Bacillales</taxon>
        <taxon>Staphylococcaceae</taxon>
        <taxon>Staphylococcus</taxon>
    </lineage>
</organism>
<dbReference type="EMBL" id="JXIG01000380">
    <property type="protein sequence ID" value="KIU01417.1"/>
    <property type="molecule type" value="Genomic_DNA"/>
</dbReference>